<keyword evidence="2" id="KW-0472">Membrane</keyword>
<feature type="region of interest" description="Disordered" evidence="1">
    <location>
        <begin position="1"/>
        <end position="27"/>
    </location>
</feature>
<dbReference type="AlphaFoldDB" id="A0A0E4HB62"/>
<accession>A0A0E4HB62</accession>
<dbReference type="STRING" id="483937.AMQ84_11905"/>
<reference evidence="5" key="1">
    <citation type="submission" date="2015-03" db="EMBL/GenBank/DDBJ databases">
        <authorList>
            <person name="Wibberg D."/>
        </authorList>
    </citation>
    <scope>NUCLEOTIDE SEQUENCE [LARGE SCALE GENOMIC DNA]</scope>
</reference>
<dbReference type="EMBL" id="LN831776">
    <property type="protein sequence ID" value="CQR56291.1"/>
    <property type="molecule type" value="Genomic_DNA"/>
</dbReference>
<dbReference type="PANTHER" id="PTHR43139">
    <property type="entry name" value="SI:DKEY-122A22.2"/>
    <property type="match status" value="1"/>
</dbReference>
<dbReference type="InterPro" id="IPR052370">
    <property type="entry name" value="Meta-cleavage_hydrolase"/>
</dbReference>
<evidence type="ECO:0000313" key="5">
    <source>
        <dbReference type="Proteomes" id="UP000033163"/>
    </source>
</evidence>
<organism evidence="4 5">
    <name type="scientific">Paenibacillus riograndensis SBR5</name>
    <dbReference type="NCBI Taxonomy" id="1073571"/>
    <lineage>
        <taxon>Bacteria</taxon>
        <taxon>Bacillati</taxon>
        <taxon>Bacillota</taxon>
        <taxon>Bacilli</taxon>
        <taxon>Bacillales</taxon>
        <taxon>Paenibacillaceae</taxon>
        <taxon>Paenibacillus</taxon>
        <taxon>Paenibacillus sonchi group</taxon>
    </lineage>
</organism>
<name>A0A0E4HB62_9BACL</name>
<dbReference type="SUPFAM" id="SSF53474">
    <property type="entry name" value="alpha/beta-Hydrolases"/>
    <property type="match status" value="1"/>
</dbReference>
<feature type="compositionally biased region" description="Basic and acidic residues" evidence="1">
    <location>
        <begin position="17"/>
        <end position="27"/>
    </location>
</feature>
<dbReference type="InterPro" id="IPR000073">
    <property type="entry name" value="AB_hydrolase_1"/>
</dbReference>
<sequence length="384" mass="41232">MKQITGSSTPGHSLRASRLDRGHSERKQENITFTVGGKIMRLSIRTWVKRVTIIGSILAIALVSTGGIYEQAARSRAIKDFPAPGRLVDIGGRQIHLNCQGRGTPLVLLEAGADTSGSALWQPVQEQVARFTRVCSYDRAGIMWSDPAKGQRNSHAIAEDLHKVLRAANEQPPYILVGASMGGPYVMTFTKYYRKEVAGMVLVDASHPDQTARLAQATGEPASNPIPIAFRALAAVAWTGLPRLVLPAAEVPELPSQTAKAITAYQPTSLAAAFAEAAVFEDSLREAGTFRTLGHLPLAVLSRGKPWSAFSEAERAAGGLTREQFNRAEAAWASMQAEEAGWSSNSTHQVLTDSSHVMQLERPDAVIAAIKDVVGKATHTDAIP</sequence>
<gene>
    <name evidence="4" type="ORF">PRIO_3888</name>
</gene>
<keyword evidence="2" id="KW-1133">Transmembrane helix</keyword>
<dbReference type="InterPro" id="IPR029058">
    <property type="entry name" value="AB_hydrolase_fold"/>
</dbReference>
<protein>
    <submittedName>
        <fullName evidence="4">Putative membrane protein</fullName>
    </submittedName>
</protein>
<dbReference type="Gene3D" id="3.40.50.1820">
    <property type="entry name" value="alpha/beta hydrolase"/>
    <property type="match status" value="1"/>
</dbReference>
<feature type="transmembrane region" description="Helical" evidence="2">
    <location>
        <begin position="47"/>
        <end position="69"/>
    </location>
</feature>
<dbReference type="HOGENOM" id="CLU_020336_9_0_9"/>
<dbReference type="RefSeq" id="WP_020430799.1">
    <property type="nucleotide sequence ID" value="NZ_AGBD01001117.1"/>
</dbReference>
<evidence type="ECO:0000256" key="1">
    <source>
        <dbReference type="SAM" id="MobiDB-lite"/>
    </source>
</evidence>
<evidence type="ECO:0000313" key="4">
    <source>
        <dbReference type="EMBL" id="CQR56291.1"/>
    </source>
</evidence>
<dbReference type="PATRIC" id="fig|1073571.4.peg.4152"/>
<evidence type="ECO:0000259" key="3">
    <source>
        <dbReference type="Pfam" id="PF00561"/>
    </source>
</evidence>
<proteinExistence type="predicted"/>
<feature type="domain" description="AB hydrolase-1" evidence="3">
    <location>
        <begin position="105"/>
        <end position="210"/>
    </location>
</feature>
<keyword evidence="2" id="KW-0812">Transmembrane</keyword>
<evidence type="ECO:0000256" key="2">
    <source>
        <dbReference type="SAM" id="Phobius"/>
    </source>
</evidence>
<dbReference type="PANTHER" id="PTHR43139:SF52">
    <property type="entry name" value="SI:DKEY-122A22.2"/>
    <property type="match status" value="1"/>
</dbReference>
<feature type="compositionally biased region" description="Polar residues" evidence="1">
    <location>
        <begin position="1"/>
        <end position="11"/>
    </location>
</feature>
<dbReference type="KEGG" id="pri:PRIO_3888"/>
<dbReference type="Proteomes" id="UP000033163">
    <property type="component" value="Chromosome I"/>
</dbReference>
<dbReference type="Pfam" id="PF00561">
    <property type="entry name" value="Abhydrolase_1"/>
    <property type="match status" value="1"/>
</dbReference>